<evidence type="ECO:0000313" key="5">
    <source>
        <dbReference type="Proteomes" id="UP000006352"/>
    </source>
</evidence>
<dbReference type="InterPro" id="IPR045339">
    <property type="entry name" value="DUF6534"/>
</dbReference>
<proteinExistence type="predicted"/>
<dbReference type="EMBL" id="HE797152">
    <property type="protein sequence ID" value="CCM04360.1"/>
    <property type="molecule type" value="Genomic_DNA"/>
</dbReference>
<feature type="transmembrane region" description="Helical" evidence="2">
    <location>
        <begin position="12"/>
        <end position="38"/>
    </location>
</feature>
<organism evidence="4 5">
    <name type="scientific">Fibroporia radiculosa</name>
    <dbReference type="NCBI Taxonomy" id="599839"/>
    <lineage>
        <taxon>Eukaryota</taxon>
        <taxon>Fungi</taxon>
        <taxon>Dikarya</taxon>
        <taxon>Basidiomycota</taxon>
        <taxon>Agaricomycotina</taxon>
        <taxon>Agaricomycetes</taxon>
        <taxon>Polyporales</taxon>
        <taxon>Fibroporiaceae</taxon>
        <taxon>Fibroporia</taxon>
    </lineage>
</organism>
<feature type="region of interest" description="Disordered" evidence="1">
    <location>
        <begin position="105"/>
        <end position="146"/>
    </location>
</feature>
<protein>
    <recommendedName>
        <fullName evidence="3">DUF6534 domain-containing protein</fullName>
    </recommendedName>
</protein>
<dbReference type="GeneID" id="24099271"/>
<evidence type="ECO:0000256" key="1">
    <source>
        <dbReference type="SAM" id="MobiDB-lite"/>
    </source>
</evidence>
<evidence type="ECO:0000313" key="4">
    <source>
        <dbReference type="EMBL" id="CCM04360.1"/>
    </source>
</evidence>
<reference evidence="4 5" key="1">
    <citation type="journal article" date="2012" name="Appl. Environ. Microbiol.">
        <title>Short-read sequencing for genomic analysis of the brown rot fungus Fibroporia radiculosa.</title>
        <authorList>
            <person name="Tang J.D."/>
            <person name="Perkins A.D."/>
            <person name="Sonstegard T.S."/>
            <person name="Schroeder S.G."/>
            <person name="Burgess S.C."/>
            <person name="Diehl S.V."/>
        </authorList>
    </citation>
    <scope>NUCLEOTIDE SEQUENCE [LARGE SCALE GENOMIC DNA]</scope>
    <source>
        <strain evidence="4 5">TFFH 294</strain>
    </source>
</reference>
<name>J4GSX2_9APHY</name>
<dbReference type="HOGENOM" id="CLU_1777481_0_0_1"/>
<dbReference type="Pfam" id="PF20152">
    <property type="entry name" value="DUF6534"/>
    <property type="match status" value="1"/>
</dbReference>
<keyword evidence="2" id="KW-0472">Membrane</keyword>
<accession>J4GSX2</accession>
<evidence type="ECO:0000259" key="3">
    <source>
        <dbReference type="Pfam" id="PF20152"/>
    </source>
</evidence>
<keyword evidence="2" id="KW-1133">Transmembrane helix</keyword>
<keyword evidence="5" id="KW-1185">Reference proteome</keyword>
<feature type="domain" description="DUF6534" evidence="3">
    <location>
        <begin position="8"/>
        <end position="92"/>
    </location>
</feature>
<dbReference type="Proteomes" id="UP000006352">
    <property type="component" value="Unassembled WGS sequence"/>
</dbReference>
<evidence type="ECO:0000256" key="2">
    <source>
        <dbReference type="SAM" id="Phobius"/>
    </source>
</evidence>
<dbReference type="AlphaFoldDB" id="J4GSX2"/>
<gene>
    <name evidence="4" type="ORF">FIBRA_06532</name>
</gene>
<keyword evidence="2" id="KW-0812">Transmembrane</keyword>
<dbReference type="PROSITE" id="PS51257">
    <property type="entry name" value="PROKAR_LIPOPROTEIN"/>
    <property type="match status" value="1"/>
</dbReference>
<dbReference type="STRING" id="599839.J4GSX2"/>
<dbReference type="InParanoid" id="J4GSX2"/>
<feature type="compositionally biased region" description="Polar residues" evidence="1">
    <location>
        <begin position="107"/>
        <end position="128"/>
    </location>
</feature>
<sequence>MAQSDRLSTDSLINILMLYSVNTGLLPNVFSACVIVTVSSPNQYTVHRRTPPDLGFPQHLTMPNNLIWISIYFLLPKLELNSMLATLNARRHLRHLQETNRDVNLSIPLSQPSGSSMSNEAGSLTSSHHPGVEDQVNAIRQGGPYG</sequence>
<dbReference type="RefSeq" id="XP_012183643.1">
    <property type="nucleotide sequence ID" value="XM_012328253.1"/>
</dbReference>
<dbReference type="OrthoDB" id="3190888at2759"/>